<organism evidence="1">
    <name type="scientific">uncultured Chloroflexia bacterium</name>
    <dbReference type="NCBI Taxonomy" id="1672391"/>
    <lineage>
        <taxon>Bacteria</taxon>
        <taxon>Bacillati</taxon>
        <taxon>Chloroflexota</taxon>
        <taxon>Chloroflexia</taxon>
        <taxon>environmental samples</taxon>
    </lineage>
</organism>
<feature type="non-terminal residue" evidence="1">
    <location>
        <position position="1"/>
    </location>
</feature>
<sequence>CLKTTSTSRRTWTRSGWRTSFSPS</sequence>
<feature type="non-terminal residue" evidence="1">
    <location>
        <position position="24"/>
    </location>
</feature>
<proteinExistence type="predicted"/>
<evidence type="ECO:0000313" key="1">
    <source>
        <dbReference type="EMBL" id="CAA9298544.1"/>
    </source>
</evidence>
<name>A0A6J4K9N6_9CHLR</name>
<dbReference type="EMBL" id="CADCTR010001490">
    <property type="protein sequence ID" value="CAA9298544.1"/>
    <property type="molecule type" value="Genomic_DNA"/>
</dbReference>
<protein>
    <submittedName>
        <fullName evidence="1">Uncharacterized protein</fullName>
    </submittedName>
</protein>
<accession>A0A6J4K9N6</accession>
<reference evidence="1" key="1">
    <citation type="submission" date="2020-02" db="EMBL/GenBank/DDBJ databases">
        <authorList>
            <person name="Meier V. D."/>
        </authorList>
    </citation>
    <scope>NUCLEOTIDE SEQUENCE</scope>
    <source>
        <strain evidence="1">AVDCRST_MAG93</strain>
    </source>
</reference>
<gene>
    <name evidence="1" type="ORF">AVDCRST_MAG93-4437</name>
</gene>
<dbReference type="AlphaFoldDB" id="A0A6J4K9N6"/>